<evidence type="ECO:0000256" key="1">
    <source>
        <dbReference type="SAM" id="SignalP"/>
    </source>
</evidence>
<feature type="chain" id="PRO_5046366084" description="Outer membrane protein beta-barrel domain-containing protein" evidence="1">
    <location>
        <begin position="22"/>
        <end position="204"/>
    </location>
</feature>
<dbReference type="RefSeq" id="WP_206714927.1">
    <property type="nucleotide sequence ID" value="NZ_CP071091.1"/>
</dbReference>
<organism evidence="2 3">
    <name type="scientific">Myxococcus landrumensis</name>
    <dbReference type="NCBI Taxonomy" id="2813577"/>
    <lineage>
        <taxon>Bacteria</taxon>
        <taxon>Pseudomonadati</taxon>
        <taxon>Myxococcota</taxon>
        <taxon>Myxococcia</taxon>
        <taxon>Myxococcales</taxon>
        <taxon>Cystobacterineae</taxon>
        <taxon>Myxococcaceae</taxon>
        <taxon>Myxococcus</taxon>
    </lineage>
</organism>
<protein>
    <recommendedName>
        <fullName evidence="4">Outer membrane protein beta-barrel domain-containing protein</fullName>
    </recommendedName>
</protein>
<keyword evidence="1" id="KW-0732">Signal</keyword>
<sequence length="204" mass="22177">MRRLSTLTALMCLLMARVTLAAEGMEAQRRVSPDLARLSPFGLMLDAGLTGGMGLSFSFRPTSLVRLHVGGTHNGVRPGGRVGLTLLPLRGPLTPAFSLDVGHARPVKARSLERRLSDLSLPPLPSLERVGYTYASAMLGLELHLHDRITWFVRGGVSFLELSGPGLKDLPEPFRTSLAPGEEEPWKLRMVRPTAKLGFILSFG</sequence>
<evidence type="ECO:0000313" key="3">
    <source>
        <dbReference type="Proteomes" id="UP000663090"/>
    </source>
</evidence>
<evidence type="ECO:0000313" key="2">
    <source>
        <dbReference type="EMBL" id="QSQ13223.1"/>
    </source>
</evidence>
<gene>
    <name evidence="2" type="ORF">JY572_33555</name>
</gene>
<dbReference type="Proteomes" id="UP000663090">
    <property type="component" value="Chromosome"/>
</dbReference>
<accession>A0ABX7NA62</accession>
<name>A0ABX7NA62_9BACT</name>
<dbReference type="EMBL" id="CP071091">
    <property type="protein sequence ID" value="QSQ13223.1"/>
    <property type="molecule type" value="Genomic_DNA"/>
</dbReference>
<reference evidence="2 3" key="1">
    <citation type="submission" date="2021-02" db="EMBL/GenBank/DDBJ databases">
        <title>De Novo genome assembly of isolated myxobacteria.</title>
        <authorList>
            <person name="Stevens D.C."/>
        </authorList>
    </citation>
    <scope>NUCLEOTIDE SEQUENCE [LARGE SCALE GENOMIC DNA]</scope>
    <source>
        <strain evidence="2 3">SCHIC003</strain>
    </source>
</reference>
<proteinExistence type="predicted"/>
<feature type="signal peptide" evidence="1">
    <location>
        <begin position="1"/>
        <end position="21"/>
    </location>
</feature>
<keyword evidence="3" id="KW-1185">Reference proteome</keyword>
<evidence type="ECO:0008006" key="4">
    <source>
        <dbReference type="Google" id="ProtNLM"/>
    </source>
</evidence>